<evidence type="ECO:0000313" key="2">
    <source>
        <dbReference type="WBParaSite" id="RSKR_0001164900.1"/>
    </source>
</evidence>
<protein>
    <submittedName>
        <fullName evidence="2">Flocculation protein FLO11-like</fullName>
    </submittedName>
</protein>
<proteinExistence type="predicted"/>
<organism evidence="1 2">
    <name type="scientific">Rhabditophanes sp. KR3021</name>
    <dbReference type="NCBI Taxonomy" id="114890"/>
    <lineage>
        <taxon>Eukaryota</taxon>
        <taxon>Metazoa</taxon>
        <taxon>Ecdysozoa</taxon>
        <taxon>Nematoda</taxon>
        <taxon>Chromadorea</taxon>
        <taxon>Rhabditida</taxon>
        <taxon>Tylenchina</taxon>
        <taxon>Panagrolaimomorpha</taxon>
        <taxon>Strongyloidoidea</taxon>
        <taxon>Alloionematidae</taxon>
        <taxon>Rhabditophanes</taxon>
    </lineage>
</organism>
<accession>A0AC35UH01</accession>
<name>A0AC35UH01_9BILA</name>
<dbReference type="WBParaSite" id="RSKR_0001164900.1">
    <property type="protein sequence ID" value="RSKR_0001164900.1"/>
    <property type="gene ID" value="RSKR_0001164900"/>
</dbReference>
<evidence type="ECO:0000313" key="1">
    <source>
        <dbReference type="Proteomes" id="UP000095286"/>
    </source>
</evidence>
<sequence length="702" mass="76611">MVRFIVFCALIAFSNAAPWEFNSNNPNRADPNFPGWYPQMQSQNNLNSPPMQYSSNNQFNSPYGPRPTAAYPESLTANIMAHQNPPLNRKEAAVAAFYRNQNMNTPNKNAQLLANTQDVPQVESGNFITINKGGKILKASVKPSFGQWRLTSTTAKPTIATTTEEPTPVPTIPYIYKQGASKAWVKLLRTTTTTSAPTTEFMTSKYPIKIRPKWTRKFIYTTTTEKGEDKIYSSTRMPTLIVNKAFTTTTTSNPRRAPITTHVTTKPSEQTKTTSTIKPQSLSKKMTLPSLELLSTTKSTITTTPTVNIELSTIKKEVITSTSIIEDTKELDTTKTTQASFETTSPTSTPLPTAIPSTTTKTPSTTTKSSTVTTALPSTTTVLPSTTTIVLPAATAFPSITASPSSTTIAESISSTTDVVSSTVITSSTELLTTIRPEESSSKTEIAIKSAINKKNARPYSFKTYKPVTMPKADISKPMDSLEASIQKKNASTTTEVLNKVNKSLETSDSTESTKEPLTDAQLKQALDKILPNVELLSAIKDVVSKFRQSLDHSGVQEDVRTMGNQIESTLGDLKEGINRSWVAVRQSAENAVKEANLPITTRENPITTTIASTLEIISPNNSNVIRKVTDLNNTLPKSISNSSVSPAAVSAIQVVRESEAELKRRLHRPIYVDHPSKETLSTRSHDTNPTTQLNNNSNGSF</sequence>
<reference evidence="2" key="1">
    <citation type="submission" date="2016-11" db="UniProtKB">
        <authorList>
            <consortium name="WormBaseParasite"/>
        </authorList>
    </citation>
    <scope>IDENTIFICATION</scope>
    <source>
        <strain evidence="2">KR3021</strain>
    </source>
</reference>
<dbReference type="Proteomes" id="UP000095286">
    <property type="component" value="Unplaced"/>
</dbReference>